<dbReference type="Gene3D" id="2.30.110.10">
    <property type="entry name" value="Electron Transport, Fmn-binding Protein, Chain A"/>
    <property type="match status" value="1"/>
</dbReference>
<organism evidence="1 2">
    <name type="scientific">Marasmius crinis-equi</name>
    <dbReference type="NCBI Taxonomy" id="585013"/>
    <lineage>
        <taxon>Eukaryota</taxon>
        <taxon>Fungi</taxon>
        <taxon>Dikarya</taxon>
        <taxon>Basidiomycota</taxon>
        <taxon>Agaricomycotina</taxon>
        <taxon>Agaricomycetes</taxon>
        <taxon>Agaricomycetidae</taxon>
        <taxon>Agaricales</taxon>
        <taxon>Marasmiineae</taxon>
        <taxon>Marasmiaceae</taxon>
        <taxon>Marasmius</taxon>
    </lineage>
</organism>
<comment type="caution">
    <text evidence="1">The sequence shown here is derived from an EMBL/GenBank/DDBJ whole genome shotgun (WGS) entry which is preliminary data.</text>
</comment>
<sequence length="653" mass="72761">MNGWHPGELAIHKKLNFDQDPNIQRLYTAIKGDLDPHHAVFHTTCLTLLPVTTFGEDGRPWVSILAAEDGLAAKAGGGKFIENPGFTLLTIASRLWVGDPILDTMKGYRWNSEDGVSLEDDIDKGMLIAGLGIEFTTRRRNKFAGKVRKLKQSEDNRVDIEVFVNESIGNCPKYINVRSLDAHPNTNPRILYQNKDMSDTDRLPEEVISMIKSVDTVFMGTTYRAKACDKSMFPSHTGINHRGGLPGWVRVKPSDGRTVYVPDFSGNRLMTSLGNIEATPLAGLTFLNWENGDVLYITGHARNLIGAEVQKVMPMHQRAITEIVVSGFTYVQDALTVRQTPGTKPERSPYNPPIQYLAEEGNGIPRSELDEETKASLVSIEIHSKNVATFTWETTQEVDIQPGQAIILDLNSFLADARYQHMLPPKPSSVNDPRIRTWTVSSAHTGPTRRFQITMKWKDGGTATTTLFTMAHELKDSRPELLRDTKELQLNVRVTGTTGAFSLPSAEEGEVKKVLWIAGGVGFTPFISMLKGLSQLSELKATYDIVFLLSTREPEVLIPIISAIQTKAKETVRLTLIVFSREKVDMDPSVYDTFEHHSCRLTSQFFAESPLMTDVMEREGYLCGPVAFEQTVIDGLDSVGVMTTGIHREIFLY</sequence>
<protein>
    <recommendedName>
        <fullName evidence="3">FAD-binding FR-type domain-containing protein</fullName>
    </recommendedName>
</protein>
<keyword evidence="2" id="KW-1185">Reference proteome</keyword>
<dbReference type="SUPFAM" id="SSF63380">
    <property type="entry name" value="Riboflavin synthase domain-like"/>
    <property type="match status" value="1"/>
</dbReference>
<gene>
    <name evidence="1" type="ORF">V5O48_008863</name>
</gene>
<dbReference type="PANTHER" id="PTHR42815:SF2">
    <property type="entry name" value="FAD-BINDING, PUTATIVE (AFU_ORTHOLOGUE AFUA_6G07600)-RELATED"/>
    <property type="match status" value="1"/>
</dbReference>
<dbReference type="EMBL" id="JBAHYK010000545">
    <property type="protein sequence ID" value="KAL0573092.1"/>
    <property type="molecule type" value="Genomic_DNA"/>
</dbReference>
<dbReference type="SUPFAM" id="SSF52343">
    <property type="entry name" value="Ferredoxin reductase-like, C-terminal NADP-linked domain"/>
    <property type="match status" value="1"/>
</dbReference>
<evidence type="ECO:0008006" key="3">
    <source>
        <dbReference type="Google" id="ProtNLM"/>
    </source>
</evidence>
<proteinExistence type="predicted"/>
<dbReference type="InterPro" id="IPR012349">
    <property type="entry name" value="Split_barrel_FMN-bd"/>
</dbReference>
<name>A0ABR3FDB2_9AGAR</name>
<dbReference type="Gene3D" id="2.40.30.10">
    <property type="entry name" value="Translation factors"/>
    <property type="match status" value="1"/>
</dbReference>
<evidence type="ECO:0000313" key="2">
    <source>
        <dbReference type="Proteomes" id="UP001465976"/>
    </source>
</evidence>
<dbReference type="Proteomes" id="UP001465976">
    <property type="component" value="Unassembled WGS sequence"/>
</dbReference>
<dbReference type="InterPro" id="IPR039261">
    <property type="entry name" value="FNR_nucleotide-bd"/>
</dbReference>
<dbReference type="PRINTS" id="PR00410">
    <property type="entry name" value="PHEHYDRXLASE"/>
</dbReference>
<dbReference type="Gene3D" id="3.40.50.80">
    <property type="entry name" value="Nucleotide-binding domain of ferredoxin-NADP reductase (FNR) module"/>
    <property type="match status" value="1"/>
</dbReference>
<accession>A0ABR3FDB2</accession>
<reference evidence="1 2" key="1">
    <citation type="submission" date="2024-02" db="EMBL/GenBank/DDBJ databases">
        <title>A draft genome for the cacao thread blight pathogen Marasmius crinis-equi.</title>
        <authorList>
            <person name="Cohen S.P."/>
            <person name="Baruah I.K."/>
            <person name="Amoako-Attah I."/>
            <person name="Bukari Y."/>
            <person name="Meinhardt L.W."/>
            <person name="Bailey B.A."/>
        </authorList>
    </citation>
    <scope>NUCLEOTIDE SEQUENCE [LARGE SCALE GENOMIC DNA]</scope>
    <source>
        <strain evidence="1 2">GH-76</strain>
    </source>
</reference>
<dbReference type="InterPro" id="IPR017938">
    <property type="entry name" value="Riboflavin_synthase-like_b-brl"/>
</dbReference>
<evidence type="ECO:0000313" key="1">
    <source>
        <dbReference type="EMBL" id="KAL0573092.1"/>
    </source>
</evidence>
<dbReference type="PANTHER" id="PTHR42815">
    <property type="entry name" value="FAD-BINDING, PUTATIVE (AFU_ORTHOLOGUE AFUA_6G07600)-RELATED"/>
    <property type="match status" value="1"/>
</dbReference>